<dbReference type="InterPro" id="IPR036396">
    <property type="entry name" value="Cyt_P450_sf"/>
</dbReference>
<evidence type="ECO:0000313" key="11">
    <source>
        <dbReference type="Proteomes" id="UP000192596"/>
    </source>
</evidence>
<accession>A0A1V8STX6</accession>
<evidence type="ECO:0000256" key="4">
    <source>
        <dbReference type="ARBA" id="ARBA00023002"/>
    </source>
</evidence>
<comment type="caution">
    <text evidence="10">The sequence shown here is derived from an EMBL/GenBank/DDBJ whole genome shotgun (WGS) entry which is preliminary data.</text>
</comment>
<evidence type="ECO:0000256" key="2">
    <source>
        <dbReference type="ARBA" id="ARBA00010617"/>
    </source>
</evidence>
<dbReference type="EMBL" id="NAJO01000027">
    <property type="protein sequence ID" value="OQO02510.1"/>
    <property type="molecule type" value="Genomic_DNA"/>
</dbReference>
<evidence type="ECO:0000256" key="9">
    <source>
        <dbReference type="SAM" id="Phobius"/>
    </source>
</evidence>
<keyword evidence="9" id="KW-0812">Transmembrane</keyword>
<dbReference type="PRINTS" id="PR00385">
    <property type="entry name" value="P450"/>
</dbReference>
<evidence type="ECO:0000256" key="1">
    <source>
        <dbReference type="ARBA" id="ARBA00001971"/>
    </source>
</evidence>
<dbReference type="InterPro" id="IPR002401">
    <property type="entry name" value="Cyt_P450_E_grp-I"/>
</dbReference>
<dbReference type="Proteomes" id="UP000192596">
    <property type="component" value="Unassembled WGS sequence"/>
</dbReference>
<dbReference type="PROSITE" id="PS00086">
    <property type="entry name" value="CYTOCHROME_P450"/>
    <property type="match status" value="1"/>
</dbReference>
<dbReference type="InParanoid" id="A0A1V8STX6"/>
<name>A0A1V8STX6_9PEZI</name>
<comment type="cofactor">
    <cofactor evidence="1 7">
        <name>heme</name>
        <dbReference type="ChEBI" id="CHEBI:30413"/>
    </cofactor>
</comment>
<dbReference type="SUPFAM" id="SSF48264">
    <property type="entry name" value="Cytochrome P450"/>
    <property type="match status" value="1"/>
</dbReference>
<dbReference type="GO" id="GO:0005506">
    <property type="term" value="F:iron ion binding"/>
    <property type="evidence" value="ECO:0007669"/>
    <property type="project" value="InterPro"/>
</dbReference>
<protein>
    <recommendedName>
        <fullName evidence="12">Trichodiene oxygenase</fullName>
    </recommendedName>
</protein>
<dbReference type="InterPro" id="IPR050121">
    <property type="entry name" value="Cytochrome_P450_monoxygenase"/>
</dbReference>
<evidence type="ECO:0000313" key="10">
    <source>
        <dbReference type="EMBL" id="OQO02510.1"/>
    </source>
</evidence>
<organism evidence="10 11">
    <name type="scientific">Cryoendolithus antarcticus</name>
    <dbReference type="NCBI Taxonomy" id="1507870"/>
    <lineage>
        <taxon>Eukaryota</taxon>
        <taxon>Fungi</taxon>
        <taxon>Dikarya</taxon>
        <taxon>Ascomycota</taxon>
        <taxon>Pezizomycotina</taxon>
        <taxon>Dothideomycetes</taxon>
        <taxon>Dothideomycetidae</taxon>
        <taxon>Cladosporiales</taxon>
        <taxon>Cladosporiaceae</taxon>
        <taxon>Cryoendolithus</taxon>
    </lineage>
</organism>
<keyword evidence="11" id="KW-1185">Reference proteome</keyword>
<dbReference type="AlphaFoldDB" id="A0A1V8STX6"/>
<evidence type="ECO:0000256" key="5">
    <source>
        <dbReference type="ARBA" id="ARBA00023004"/>
    </source>
</evidence>
<dbReference type="GO" id="GO:0020037">
    <property type="term" value="F:heme binding"/>
    <property type="evidence" value="ECO:0007669"/>
    <property type="project" value="InterPro"/>
</dbReference>
<dbReference type="PRINTS" id="PR00463">
    <property type="entry name" value="EP450I"/>
</dbReference>
<dbReference type="PANTHER" id="PTHR24305">
    <property type="entry name" value="CYTOCHROME P450"/>
    <property type="match status" value="1"/>
</dbReference>
<gene>
    <name evidence="10" type="ORF">B0A48_12037</name>
</gene>
<evidence type="ECO:0000256" key="6">
    <source>
        <dbReference type="ARBA" id="ARBA00023033"/>
    </source>
</evidence>
<evidence type="ECO:0000256" key="3">
    <source>
        <dbReference type="ARBA" id="ARBA00022723"/>
    </source>
</evidence>
<comment type="similarity">
    <text evidence="2 8">Belongs to the cytochrome P450 family.</text>
</comment>
<keyword evidence="9" id="KW-0472">Membrane</keyword>
<dbReference type="PANTHER" id="PTHR24305:SF157">
    <property type="entry name" value="N-ACETYLTRYPTOPHAN 6-HYDROXYLASE IVOC-RELATED"/>
    <property type="match status" value="1"/>
</dbReference>
<dbReference type="Gene3D" id="1.10.630.10">
    <property type="entry name" value="Cytochrome P450"/>
    <property type="match status" value="1"/>
</dbReference>
<keyword evidence="5 7" id="KW-0408">Iron</keyword>
<dbReference type="OrthoDB" id="3945418at2759"/>
<proteinExistence type="inferred from homology"/>
<sequence length="514" mass="58312">MHEFSGDRSVSPTSLALLLLPVASVAALIYTAVYRLYLSPLAKFPGPKLAALSSAYTFYYDVVKRGKLPFELKRLHEEYGPIIRITPHELHVVDPDFFDVLQGGSGEKRDKDITALSGFGLTRSVIAAKGHDLHRMRRAALNPFFSKQAVVRLEARTIRAKIDKLCEKFKRYQETNEPVNLEHAFVAMTTDIMTEYSFNQCYNHLDKPGFFPEYSKLLITTAESSNLFRYFPFIIDWLMASPPWLVAKMDPSLTPLIGMKSDQKAIIERVQESLSCGEKDEKKRTIFHDLIESEVLPPAERSTQHLVEAGQIIVSAGSVTTVHFLKTILYFIVANRPILERLTAELKQAIPNASEIPPTHVLEALPYLTAVIKECSRFCDGASSRLARIVPDRELQFQQWTIPRGTSVSMSSWIQHHNPDVFPDPDTFDPQRWLGDRKLDKYLVNFSKGARGCLGINLARSEMYLTTATLIRRFEFELFETSRSDVDMAHDFFVPYSSVDSKGVRMLVKKSIPV</sequence>
<feature type="binding site" description="axial binding residue" evidence="7">
    <location>
        <position position="453"/>
    </location>
    <ligand>
        <name>heme</name>
        <dbReference type="ChEBI" id="CHEBI:30413"/>
    </ligand>
    <ligandPart>
        <name>Fe</name>
        <dbReference type="ChEBI" id="CHEBI:18248"/>
    </ligandPart>
</feature>
<dbReference type="Pfam" id="PF00067">
    <property type="entry name" value="p450"/>
    <property type="match status" value="1"/>
</dbReference>
<keyword evidence="4 8" id="KW-0560">Oxidoreductase</keyword>
<reference evidence="11" key="1">
    <citation type="submission" date="2017-03" db="EMBL/GenBank/DDBJ databases">
        <title>Genomes of endolithic fungi from Antarctica.</title>
        <authorList>
            <person name="Coleine C."/>
            <person name="Masonjones S."/>
            <person name="Stajich J.E."/>
        </authorList>
    </citation>
    <scope>NUCLEOTIDE SEQUENCE [LARGE SCALE GENOMIC DNA]</scope>
    <source>
        <strain evidence="11">CCFEE 5527</strain>
    </source>
</reference>
<dbReference type="STRING" id="1507870.A0A1V8STX6"/>
<evidence type="ECO:0000256" key="7">
    <source>
        <dbReference type="PIRSR" id="PIRSR602401-1"/>
    </source>
</evidence>
<feature type="transmembrane region" description="Helical" evidence="9">
    <location>
        <begin position="15"/>
        <end position="38"/>
    </location>
</feature>
<dbReference type="GO" id="GO:0016705">
    <property type="term" value="F:oxidoreductase activity, acting on paired donors, with incorporation or reduction of molecular oxygen"/>
    <property type="evidence" value="ECO:0007669"/>
    <property type="project" value="InterPro"/>
</dbReference>
<dbReference type="InterPro" id="IPR017972">
    <property type="entry name" value="Cyt_P450_CS"/>
</dbReference>
<evidence type="ECO:0008006" key="12">
    <source>
        <dbReference type="Google" id="ProtNLM"/>
    </source>
</evidence>
<keyword evidence="6 8" id="KW-0503">Monooxygenase</keyword>
<dbReference type="GO" id="GO:0004497">
    <property type="term" value="F:monooxygenase activity"/>
    <property type="evidence" value="ECO:0007669"/>
    <property type="project" value="UniProtKB-KW"/>
</dbReference>
<dbReference type="InterPro" id="IPR001128">
    <property type="entry name" value="Cyt_P450"/>
</dbReference>
<keyword evidence="7 8" id="KW-0349">Heme</keyword>
<keyword evidence="3 7" id="KW-0479">Metal-binding</keyword>
<dbReference type="CDD" id="cd11062">
    <property type="entry name" value="CYP58-like"/>
    <property type="match status" value="1"/>
</dbReference>
<keyword evidence="9" id="KW-1133">Transmembrane helix</keyword>
<evidence type="ECO:0000256" key="8">
    <source>
        <dbReference type="RuleBase" id="RU000461"/>
    </source>
</evidence>